<dbReference type="InterPro" id="IPR036365">
    <property type="entry name" value="PGBD-like_sf"/>
</dbReference>
<evidence type="ECO:0000313" key="5">
    <source>
        <dbReference type="Proteomes" id="UP000737113"/>
    </source>
</evidence>
<dbReference type="PANTHER" id="PTHR30163">
    <property type="entry name" value="MEMBRANE-BOUND LYTIC MUREIN TRANSGLYCOSYLASE B"/>
    <property type="match status" value="1"/>
</dbReference>
<dbReference type="Pfam" id="PF01471">
    <property type="entry name" value="PG_binding_1"/>
    <property type="match status" value="1"/>
</dbReference>
<dbReference type="InterPro" id="IPR011970">
    <property type="entry name" value="MltB_2"/>
</dbReference>
<feature type="chain" id="PRO_5037701733" evidence="1">
    <location>
        <begin position="27"/>
        <end position="408"/>
    </location>
</feature>
<sequence length="408" mass="45195">MSLGTFISVAALTLFSGLLLGQTALADDASEFATCVTGLQAKARAAGLSPETVDTTVAQLRLVPRVLELDRKQPEFSQTFGNYFNQRVTDWRVAEGRRLLAEHKPLLARLTAQHGVPAQYLLAFWGLETNFGRYKGKMPVLDSLATLACDPRRSDYFTSELIQALKLKERYGFESKDMVGSWAGAMGHTQFMPSAYGKYALDGDGDGRADLWHSTEDALTSAANFLQHLGWKRDERWGREVLLPEEFDYRHLGRQQAQPLSEWAKLKLKRANGRSLPTADMRAALYVPAGHTGPAFLGYDNFEVIMRWNRSAFYAIAVGHLADRIVGAAPLTVRPPEQPRLSRERVKQLQAGLNLLGFQVGEPDGVLGRNTVTGIQAFQRSRQLIADGYPGEETLQALATMVKQQTAP</sequence>
<protein>
    <submittedName>
        <fullName evidence="4">Lytic murein transglycosylase</fullName>
    </submittedName>
</protein>
<dbReference type="Gene3D" id="1.10.8.350">
    <property type="entry name" value="Bacterial muramidase"/>
    <property type="match status" value="1"/>
</dbReference>
<dbReference type="AlphaFoldDB" id="A0A972JJU9"/>
<comment type="caution">
    <text evidence="4">The sequence shown here is derived from an EMBL/GenBank/DDBJ whole genome shotgun (WGS) entry which is preliminary data.</text>
</comment>
<gene>
    <name evidence="4" type="ORF">HC757_00510</name>
</gene>
<dbReference type="CDD" id="cd13399">
    <property type="entry name" value="Slt35-like"/>
    <property type="match status" value="1"/>
</dbReference>
<feature type="signal peptide" evidence="1">
    <location>
        <begin position="1"/>
        <end position="26"/>
    </location>
</feature>
<dbReference type="SUPFAM" id="SSF53955">
    <property type="entry name" value="Lysozyme-like"/>
    <property type="match status" value="1"/>
</dbReference>
<dbReference type="GO" id="GO:0008933">
    <property type="term" value="F:peptidoglycan lytic transglycosylase activity"/>
    <property type="evidence" value="ECO:0007669"/>
    <property type="project" value="TreeGrafter"/>
</dbReference>
<dbReference type="GO" id="GO:0009253">
    <property type="term" value="P:peptidoglycan catabolic process"/>
    <property type="evidence" value="ECO:0007669"/>
    <property type="project" value="TreeGrafter"/>
</dbReference>
<dbReference type="SUPFAM" id="SSF47090">
    <property type="entry name" value="PGBD-like"/>
    <property type="match status" value="1"/>
</dbReference>
<dbReference type="Proteomes" id="UP000737113">
    <property type="component" value="Unassembled WGS sequence"/>
</dbReference>
<evidence type="ECO:0000313" key="4">
    <source>
        <dbReference type="EMBL" id="NMH63667.1"/>
    </source>
</evidence>
<dbReference type="FunFam" id="1.10.8.350:FF:000001">
    <property type="entry name" value="Lytic murein transglycosylase B"/>
    <property type="match status" value="1"/>
</dbReference>
<proteinExistence type="predicted"/>
<dbReference type="RefSeq" id="WP_169562309.1">
    <property type="nucleotide sequence ID" value="NZ_JAAXYH010000001.1"/>
</dbReference>
<reference evidence="4" key="1">
    <citation type="submission" date="2020-04" db="EMBL/GenBank/DDBJ databases">
        <title>Description of Shewanella salipaludis sp. nov., isolated from a salt marsh.</title>
        <authorList>
            <person name="Park S."/>
            <person name="Yoon J.-H."/>
        </authorList>
    </citation>
    <scope>NUCLEOTIDE SEQUENCE</scope>
    <source>
        <strain evidence="4">SHSM-M6</strain>
    </source>
</reference>
<dbReference type="InterPro" id="IPR002477">
    <property type="entry name" value="Peptidoglycan-bd-like"/>
</dbReference>
<dbReference type="InterPro" id="IPR036366">
    <property type="entry name" value="PGBDSf"/>
</dbReference>
<keyword evidence="1" id="KW-0732">Signal</keyword>
<dbReference type="Pfam" id="PF13406">
    <property type="entry name" value="SLT_2"/>
    <property type="match status" value="1"/>
</dbReference>
<evidence type="ECO:0000256" key="1">
    <source>
        <dbReference type="SAM" id="SignalP"/>
    </source>
</evidence>
<dbReference type="InterPro" id="IPR023346">
    <property type="entry name" value="Lysozyme-like_dom_sf"/>
</dbReference>
<feature type="domain" description="Transglycosylase SLT" evidence="3">
    <location>
        <begin position="32"/>
        <end position="323"/>
    </location>
</feature>
<dbReference type="NCBIfam" id="TIGR02283">
    <property type="entry name" value="MltB_2"/>
    <property type="match status" value="1"/>
</dbReference>
<dbReference type="Gene3D" id="1.10.530.10">
    <property type="match status" value="1"/>
</dbReference>
<dbReference type="InterPro" id="IPR031304">
    <property type="entry name" value="SLT_2"/>
</dbReference>
<dbReference type="InterPro" id="IPR043426">
    <property type="entry name" value="MltB-like"/>
</dbReference>
<name>A0A972JJU9_9GAMM</name>
<evidence type="ECO:0000259" key="2">
    <source>
        <dbReference type="Pfam" id="PF01471"/>
    </source>
</evidence>
<dbReference type="EMBL" id="JAAXYH010000001">
    <property type="protein sequence ID" value="NMH63667.1"/>
    <property type="molecule type" value="Genomic_DNA"/>
</dbReference>
<organism evidence="4 5">
    <name type="scientific">Shewanella salipaludis</name>
    <dbReference type="NCBI Taxonomy" id="2723052"/>
    <lineage>
        <taxon>Bacteria</taxon>
        <taxon>Pseudomonadati</taxon>
        <taxon>Pseudomonadota</taxon>
        <taxon>Gammaproteobacteria</taxon>
        <taxon>Alteromonadales</taxon>
        <taxon>Shewanellaceae</taxon>
        <taxon>Shewanella</taxon>
    </lineage>
</organism>
<accession>A0A972JJU9</accession>
<dbReference type="Gene3D" id="1.10.101.10">
    <property type="entry name" value="PGBD-like superfamily/PGBD"/>
    <property type="match status" value="1"/>
</dbReference>
<dbReference type="PANTHER" id="PTHR30163:SF8">
    <property type="entry name" value="LYTIC MUREIN TRANSGLYCOSYLASE"/>
    <property type="match status" value="1"/>
</dbReference>
<keyword evidence="5" id="KW-1185">Reference proteome</keyword>
<evidence type="ECO:0000259" key="3">
    <source>
        <dbReference type="Pfam" id="PF13406"/>
    </source>
</evidence>
<feature type="domain" description="Peptidoglycan binding-like" evidence="2">
    <location>
        <begin position="343"/>
        <end position="398"/>
    </location>
</feature>